<accession>A0A9P0C1H8</accession>
<comment type="catalytic activity">
    <reaction evidence="10">
        <text>a very-long-chain acyl-CoA + malonyl-CoA + H(+) = a very-long-chain 3-oxoacyl-CoA + CO2 + CoA</text>
        <dbReference type="Rhea" id="RHEA:32727"/>
        <dbReference type="ChEBI" id="CHEBI:15378"/>
        <dbReference type="ChEBI" id="CHEBI:16526"/>
        <dbReference type="ChEBI" id="CHEBI:57287"/>
        <dbReference type="ChEBI" id="CHEBI:57384"/>
        <dbReference type="ChEBI" id="CHEBI:90725"/>
        <dbReference type="ChEBI" id="CHEBI:90736"/>
        <dbReference type="EC" id="2.3.1.199"/>
    </reaction>
</comment>
<keyword evidence="3 10" id="KW-0808">Transferase</keyword>
<feature type="transmembrane region" description="Helical" evidence="10">
    <location>
        <begin position="170"/>
        <end position="193"/>
    </location>
</feature>
<feature type="transmembrane region" description="Helical" evidence="10">
    <location>
        <begin position="67"/>
        <end position="90"/>
    </location>
</feature>
<feature type="transmembrane region" description="Helical" evidence="10">
    <location>
        <begin position="147"/>
        <end position="164"/>
    </location>
</feature>
<keyword evidence="4 10" id="KW-0812">Transmembrane</keyword>
<evidence type="ECO:0000313" key="12">
    <source>
        <dbReference type="EMBL" id="CAH0627412.1"/>
    </source>
</evidence>
<dbReference type="PANTHER" id="PTHR11157:SF116">
    <property type="entry name" value="ELONGATION OF VERY LONG CHAIN FATTY ACIDS PROTEIN-RELATED"/>
    <property type="match status" value="1"/>
</dbReference>
<name>A0A9P0C1H8_CHRIL</name>
<dbReference type="EMBL" id="LR824011">
    <property type="protein sequence ID" value="CAH0627412.1"/>
    <property type="molecule type" value="Genomic_DNA"/>
</dbReference>
<reference evidence="12" key="1">
    <citation type="submission" date="2021-12" db="EMBL/GenBank/DDBJ databases">
        <authorList>
            <person name="King R."/>
        </authorList>
    </citation>
    <scope>NUCLEOTIDE SEQUENCE</scope>
</reference>
<evidence type="ECO:0000256" key="2">
    <source>
        <dbReference type="ARBA" id="ARBA00022516"/>
    </source>
</evidence>
<evidence type="ECO:0000256" key="1">
    <source>
        <dbReference type="ARBA" id="ARBA00004141"/>
    </source>
</evidence>
<evidence type="ECO:0000256" key="4">
    <source>
        <dbReference type="ARBA" id="ARBA00022692"/>
    </source>
</evidence>
<dbReference type="PANTHER" id="PTHR11157">
    <property type="entry name" value="FATTY ACID ACYL TRANSFERASE-RELATED"/>
    <property type="match status" value="1"/>
</dbReference>
<evidence type="ECO:0000256" key="6">
    <source>
        <dbReference type="ARBA" id="ARBA00022989"/>
    </source>
</evidence>
<evidence type="ECO:0000256" key="10">
    <source>
        <dbReference type="RuleBase" id="RU361115"/>
    </source>
</evidence>
<feature type="region of interest" description="Disordered" evidence="11">
    <location>
        <begin position="264"/>
        <end position="288"/>
    </location>
</feature>
<evidence type="ECO:0000256" key="3">
    <source>
        <dbReference type="ARBA" id="ARBA00022679"/>
    </source>
</evidence>
<feature type="transmembrane region" description="Helical" evidence="10">
    <location>
        <begin position="205"/>
        <end position="224"/>
    </location>
</feature>
<feature type="transmembrane region" description="Helical" evidence="10">
    <location>
        <begin position="117"/>
        <end position="135"/>
    </location>
</feature>
<keyword evidence="7 10" id="KW-0443">Lipid metabolism</keyword>
<dbReference type="GO" id="GO:0009922">
    <property type="term" value="F:fatty acid elongase activity"/>
    <property type="evidence" value="ECO:0007669"/>
    <property type="project" value="UniProtKB-EC"/>
</dbReference>
<keyword evidence="8 10" id="KW-0472">Membrane</keyword>
<dbReference type="GO" id="GO:0030148">
    <property type="term" value="P:sphingolipid biosynthetic process"/>
    <property type="evidence" value="ECO:0007669"/>
    <property type="project" value="TreeGrafter"/>
</dbReference>
<comment type="similarity">
    <text evidence="10">Belongs to the ELO family.</text>
</comment>
<protein>
    <recommendedName>
        <fullName evidence="10">Elongation of very long chain fatty acids protein</fullName>
        <ecNumber evidence="10">2.3.1.199</ecNumber>
    </recommendedName>
    <alternativeName>
        <fullName evidence="10">Very-long-chain 3-oxoacyl-CoA synthase</fullName>
    </alternativeName>
</protein>
<keyword evidence="5 10" id="KW-0276">Fatty acid metabolism</keyword>
<dbReference type="OrthoDB" id="434092at2759"/>
<dbReference type="GO" id="GO:0042761">
    <property type="term" value="P:very long-chain fatty acid biosynthetic process"/>
    <property type="evidence" value="ECO:0007669"/>
    <property type="project" value="TreeGrafter"/>
</dbReference>
<keyword evidence="13" id="KW-1185">Reference proteome</keyword>
<keyword evidence="6 10" id="KW-1133">Transmembrane helix</keyword>
<evidence type="ECO:0000256" key="9">
    <source>
        <dbReference type="ARBA" id="ARBA00023160"/>
    </source>
</evidence>
<dbReference type="Proteomes" id="UP001154114">
    <property type="component" value="Chromosome 8"/>
</dbReference>
<comment type="subcellular location">
    <subcellularLocation>
        <location evidence="1">Membrane</location>
        <topology evidence="1">Multi-pass membrane protein</topology>
    </subcellularLocation>
</comment>
<evidence type="ECO:0000256" key="11">
    <source>
        <dbReference type="SAM" id="MobiDB-lite"/>
    </source>
</evidence>
<evidence type="ECO:0000313" key="13">
    <source>
        <dbReference type="Proteomes" id="UP001154114"/>
    </source>
</evidence>
<evidence type="ECO:0000256" key="7">
    <source>
        <dbReference type="ARBA" id="ARBA00023098"/>
    </source>
</evidence>
<dbReference type="Pfam" id="PF01151">
    <property type="entry name" value="ELO"/>
    <property type="match status" value="1"/>
</dbReference>
<dbReference type="GO" id="GO:0019367">
    <property type="term" value="P:fatty acid elongation, saturated fatty acid"/>
    <property type="evidence" value="ECO:0007669"/>
    <property type="project" value="TreeGrafter"/>
</dbReference>
<dbReference type="GO" id="GO:0034626">
    <property type="term" value="P:fatty acid elongation, polyunsaturated fatty acid"/>
    <property type="evidence" value="ECO:0007669"/>
    <property type="project" value="TreeGrafter"/>
</dbReference>
<evidence type="ECO:0000256" key="8">
    <source>
        <dbReference type="ARBA" id="ARBA00023136"/>
    </source>
</evidence>
<gene>
    <name evidence="12" type="ORF">CINC_LOCUS12781</name>
</gene>
<proteinExistence type="inferred from homology"/>
<keyword evidence="9 10" id="KW-0275">Fatty acid biosynthesis</keyword>
<evidence type="ECO:0000256" key="5">
    <source>
        <dbReference type="ARBA" id="ARBA00022832"/>
    </source>
</evidence>
<organism evidence="12 13">
    <name type="scientific">Chrysodeixis includens</name>
    <name type="common">Soybean looper</name>
    <name type="synonym">Pseudoplusia includens</name>
    <dbReference type="NCBI Taxonomy" id="689277"/>
    <lineage>
        <taxon>Eukaryota</taxon>
        <taxon>Metazoa</taxon>
        <taxon>Ecdysozoa</taxon>
        <taxon>Arthropoda</taxon>
        <taxon>Hexapoda</taxon>
        <taxon>Insecta</taxon>
        <taxon>Pterygota</taxon>
        <taxon>Neoptera</taxon>
        <taxon>Endopterygota</taxon>
        <taxon>Lepidoptera</taxon>
        <taxon>Glossata</taxon>
        <taxon>Ditrysia</taxon>
        <taxon>Noctuoidea</taxon>
        <taxon>Noctuidae</taxon>
        <taxon>Plusiinae</taxon>
        <taxon>Chrysodeixis</taxon>
    </lineage>
</organism>
<keyword evidence="2 10" id="KW-0444">Lipid biosynthesis</keyword>
<dbReference type="GO" id="GO:0005789">
    <property type="term" value="C:endoplasmic reticulum membrane"/>
    <property type="evidence" value="ECO:0007669"/>
    <property type="project" value="TreeGrafter"/>
</dbReference>
<dbReference type="GO" id="GO:0034625">
    <property type="term" value="P:fatty acid elongation, monounsaturated fatty acid"/>
    <property type="evidence" value="ECO:0007669"/>
    <property type="project" value="TreeGrafter"/>
</dbReference>
<feature type="transmembrane region" description="Helical" evidence="10">
    <location>
        <begin position="236"/>
        <end position="256"/>
    </location>
</feature>
<dbReference type="InterPro" id="IPR002076">
    <property type="entry name" value="ELO_fam"/>
</dbReference>
<dbReference type="AlphaFoldDB" id="A0A9P0C1H8"/>
<sequence length="288" mass="33999">MAGIINGINGTYHYLNYDLADKRTNFYPLMASPSLIMLIVTVYLKFCTDYGPRFMKNRPAYTLKYPIMLYNIFQVVLSIVLVKAGVRYLFSKEYSFFCDPITDSMDDRYVETAHHSWLYFIAKITELLDTIFFVFRKKSRQISTLHLFHHSMVVAFGWFMAKYFPVGPIVLVGTLNSFIHIIMYSYYFVAGLGPQYQKYLWWKQYLTLMQLIQFVIVIIHNLLALYNSHCNYPKQIHVFIIMNTGYIFYMFSQFYYESYIKAKPKKDDDGKTKIQAQARQGKRLSVGQ</sequence>
<feature type="transmembrane region" description="Helical" evidence="10">
    <location>
        <begin position="26"/>
        <end position="46"/>
    </location>
</feature>
<dbReference type="EC" id="2.3.1.199" evidence="10"/>